<evidence type="ECO:0000256" key="9">
    <source>
        <dbReference type="HAMAP-Rule" id="MF_01308"/>
    </source>
</evidence>
<comment type="catalytic activity">
    <reaction evidence="9">
        <text>K(+)(in) + H(+)(out) = K(+)(out) + H(+)(in)</text>
        <dbReference type="Rhea" id="RHEA:29467"/>
        <dbReference type="ChEBI" id="CHEBI:15378"/>
        <dbReference type="ChEBI" id="CHEBI:29103"/>
    </reaction>
</comment>
<dbReference type="GO" id="GO:0009706">
    <property type="term" value="C:chloroplast inner membrane"/>
    <property type="evidence" value="ECO:0007669"/>
    <property type="project" value="UniProtKB-SubCell"/>
</dbReference>
<dbReference type="GO" id="GO:0015078">
    <property type="term" value="F:proton transmembrane transporter activity"/>
    <property type="evidence" value="ECO:0007669"/>
    <property type="project" value="UniProtKB-UniRule"/>
</dbReference>
<keyword evidence="9" id="KW-0050">Antiport</keyword>
<organism evidence="10">
    <name type="scientific">Trebouxia lynnae</name>
    <dbReference type="NCBI Taxonomy" id="1825957"/>
    <lineage>
        <taxon>Eukaryota</taxon>
        <taxon>Viridiplantae</taxon>
        <taxon>Chlorophyta</taxon>
        <taxon>core chlorophytes</taxon>
        <taxon>Trebouxiophyceae</taxon>
        <taxon>Trebouxiales</taxon>
        <taxon>Trebouxiaceae</taxon>
        <taxon>Trebouxia</taxon>
    </lineage>
</organism>
<keyword evidence="5 9" id="KW-1133">Transmembrane helix</keyword>
<name>A0A6B9VQA0_9CHLO</name>
<reference evidence="10" key="1">
    <citation type="journal article" date="2019" name="J. Phycol.">
        <title>The chloroplast genome of the lichen-symbiont microalga Trebouxia sp. Tr9 (Trebouxiophyceae, Chlorophyta) shows short inverted repeats with a single gene and loss of the rps4 gene, which is encoded by the nucleus.</title>
        <authorList>
            <person name="Martinez-Alberola F."/>
            <person name="Barreno E."/>
            <person name="Casano L.M."/>
            <person name="Gasulla F."/>
            <person name="Molins A."/>
            <person name="Moya P."/>
            <person name="Gonzalez-Hourcade M."/>
            <person name="Del Campo E.M."/>
        </authorList>
    </citation>
    <scope>NUCLEOTIDE SEQUENCE</scope>
    <source>
        <strain evidence="10">TR9</strain>
    </source>
</reference>
<dbReference type="Pfam" id="PF03040">
    <property type="entry name" value="CemA"/>
    <property type="match status" value="2"/>
</dbReference>
<dbReference type="GO" id="GO:0015297">
    <property type="term" value="F:antiporter activity"/>
    <property type="evidence" value="ECO:0007669"/>
    <property type="project" value="UniProtKB-KW"/>
</dbReference>
<evidence type="ECO:0000256" key="1">
    <source>
        <dbReference type="ARBA" id="ARBA00004141"/>
    </source>
</evidence>
<comment type="subcellular location">
    <subcellularLocation>
        <location evidence="1">Membrane</location>
        <topology evidence="1">Multi-pass membrane protein</topology>
    </subcellularLocation>
    <subcellularLocation>
        <location evidence="9">Plastid</location>
        <location evidence="9">Chloroplast inner membrane</location>
        <topology evidence="9">Multi-pass membrane protein</topology>
    </subcellularLocation>
</comment>
<evidence type="ECO:0000256" key="6">
    <source>
        <dbReference type="ARBA" id="ARBA00023065"/>
    </source>
</evidence>
<dbReference type="PANTHER" id="PTHR33650:SF2">
    <property type="entry name" value="CHLOROPLAST ENVELOPE MEMBRANE PROTEIN"/>
    <property type="match status" value="1"/>
</dbReference>
<keyword evidence="2 9" id="KW-0813">Transport</keyword>
<keyword evidence="6 9" id="KW-0406">Ion transport</keyword>
<dbReference type="GeneID" id="43960822"/>
<evidence type="ECO:0000256" key="5">
    <source>
        <dbReference type="ARBA" id="ARBA00022989"/>
    </source>
</evidence>
<dbReference type="AlphaFoldDB" id="A0A6B9VQA0"/>
<keyword evidence="10" id="KW-0934">Plastid</keyword>
<comment type="similarity">
    <text evidence="8 9">Belongs to the CemA family.</text>
</comment>
<evidence type="ECO:0000256" key="8">
    <source>
        <dbReference type="ARBA" id="ARBA00043980"/>
    </source>
</evidence>
<keyword evidence="4 9" id="KW-0375">Hydrogen ion transport</keyword>
<evidence type="ECO:0000313" key="10">
    <source>
        <dbReference type="EMBL" id="QHO63927.1"/>
    </source>
</evidence>
<dbReference type="HAMAP" id="MF_01308">
    <property type="entry name" value="CemA_PxcA"/>
    <property type="match status" value="1"/>
</dbReference>
<feature type="transmembrane region" description="Helical" evidence="9">
    <location>
        <begin position="336"/>
        <end position="356"/>
    </location>
</feature>
<keyword evidence="7 9" id="KW-0472">Membrane</keyword>
<comment type="function">
    <text evidence="9">Contributes to K(+)/H(+) antiport activity by supporting proton efflux to control proton extrusion and homeostasis in chloroplasts in a light-dependent manner to modulate photosynthesis. Prevents excessive induction of non-photochemical quenching (NPQ) under continuous-light conditions. Indirectly promotes efficient inorganic carbon uptake into chloroplasts.</text>
</comment>
<evidence type="ECO:0000256" key="4">
    <source>
        <dbReference type="ARBA" id="ARBA00022781"/>
    </source>
</evidence>
<sequence length="376" mass="43789">MEKRAFEQTGLVPRSIIRTFDRFRRQLLKGAETSVIQEFRVSRYQVLVSVKCLVTLIIIPLVVNFLAKTFFLMPLTEYLWNTQQNEIFLNLYQENRAFSELHDFEEKLFFESLIETQPASEKLSTRQDKEILASADFSENNSFFKNNTFLCPKGACLLPLWSKGAKGEESRSFKTEFSKQSQLTPSLSLNLIEDGQVGFSKSKTNFVKPPVCSQQFVSDFNAQPFYLENSLPQKFQQKTIELAIYYNQQSIEAITNLFGDFITFITISFLFIWMEPQIIILKSFLTESIYSLSDTTKSFLLILLTDLLVGFHSPRGWEIFLEIILRHFGLPENQNFIFLFVATFPVLLDTVFKYWIFRYLNQISPSTVATYHNMIE</sequence>
<evidence type="ECO:0000256" key="3">
    <source>
        <dbReference type="ARBA" id="ARBA00022692"/>
    </source>
</evidence>
<evidence type="ECO:0000256" key="7">
    <source>
        <dbReference type="ARBA" id="ARBA00023136"/>
    </source>
</evidence>
<dbReference type="RefSeq" id="YP_009725421.1">
    <property type="nucleotide sequence ID" value="NC_045839.1"/>
</dbReference>
<gene>
    <name evidence="9 10" type="primary">cemA</name>
</gene>
<geneLocation type="chloroplast" evidence="10"/>
<keyword evidence="9" id="KW-1001">Plastid inner membrane</keyword>
<feature type="transmembrane region" description="Helical" evidence="9">
    <location>
        <begin position="44"/>
        <end position="67"/>
    </location>
</feature>
<protein>
    <recommendedName>
        <fullName evidence="9">Potassium/proton antiporter CemA</fullName>
    </recommendedName>
    <alternativeName>
        <fullName evidence="9">Chloroplast envelope membrane protein A</fullName>
        <shortName evidence="9">CemA</shortName>
    </alternativeName>
</protein>
<evidence type="ECO:0000256" key="2">
    <source>
        <dbReference type="ARBA" id="ARBA00022448"/>
    </source>
</evidence>
<keyword evidence="9" id="KW-0630">Potassium</keyword>
<keyword evidence="9" id="KW-0633">Potassium transport</keyword>
<dbReference type="GO" id="GO:0006813">
    <property type="term" value="P:potassium ion transport"/>
    <property type="evidence" value="ECO:0007669"/>
    <property type="project" value="UniProtKB-UniRule"/>
</dbReference>
<dbReference type="InterPro" id="IPR004282">
    <property type="entry name" value="CemA"/>
</dbReference>
<dbReference type="EMBL" id="MK643158">
    <property type="protein sequence ID" value="QHO63927.1"/>
    <property type="molecule type" value="Genomic_DNA"/>
</dbReference>
<proteinExistence type="inferred from homology"/>
<keyword evidence="3 9" id="KW-0812">Transmembrane</keyword>
<dbReference type="PANTHER" id="PTHR33650">
    <property type="entry name" value="CHLOROPLAST ENVELOPE MEMBRANE PROTEIN-RELATED"/>
    <property type="match status" value="1"/>
</dbReference>
<keyword evidence="10" id="KW-0150">Chloroplast</keyword>
<feature type="transmembrane region" description="Helical" evidence="9">
    <location>
        <begin position="253"/>
        <end position="274"/>
    </location>
</feature>
<accession>A0A6B9VQA0</accession>